<protein>
    <submittedName>
        <fullName evidence="1">Uncharacterized protein</fullName>
    </submittedName>
</protein>
<name>A0ABQ6TNH7_9BACT</name>
<dbReference type="Proteomes" id="UP000798046">
    <property type="component" value="Unassembled WGS sequence"/>
</dbReference>
<sequence>MELTVSLDDALVASLTRRGAPPQGYTVEEALRDNNKLVDLALNEIRGFFTKGEICLIADVCNGYWYTVDNPKVQLCLEVSDAIELEALDEKWGVEKETFLGKLTSLCHFHAHVVITMVRRCWDMSANNNLIDLLEEHFLVKSS</sequence>
<evidence type="ECO:0000313" key="1">
    <source>
        <dbReference type="EMBL" id="KAB0670098.1"/>
    </source>
</evidence>
<comment type="caution">
    <text evidence="1">The sequence shown here is derived from an EMBL/GenBank/DDBJ whole genome shotgun (WGS) entry which is preliminary data.</text>
</comment>
<dbReference type="EMBL" id="VZRA01000002">
    <property type="protein sequence ID" value="KAB0670098.1"/>
    <property type="molecule type" value="Genomic_DNA"/>
</dbReference>
<reference evidence="1 2" key="1">
    <citation type="journal article" date="2020" name="Microorganisms">
        <title>Description of Three Novel Members in the Family Geobacteraceae, Oryzomonas japonicum gen. nov., sp. nov., Oryzomonas sagensis sp. nov., and Oryzomonas ruber sp. nov.</title>
        <authorList>
            <person name="Xu Z."/>
            <person name="Masuda Y."/>
            <person name="Hayakawa C."/>
            <person name="Ushijima N."/>
            <person name="Kawano K."/>
            <person name="Shiratori Y."/>
            <person name="Senoo K."/>
            <person name="Itoh H."/>
        </authorList>
    </citation>
    <scope>NUCLEOTIDE SEQUENCE [LARGE SCALE GENOMIC DNA]</scope>
    <source>
        <strain evidence="1 2">Red100</strain>
    </source>
</reference>
<gene>
    <name evidence="1" type="ORF">F6V30_08005</name>
</gene>
<proteinExistence type="predicted"/>
<accession>A0ABQ6TNH7</accession>
<keyword evidence="2" id="KW-1185">Reference proteome</keyword>
<dbReference type="RefSeq" id="WP_151156472.1">
    <property type="nucleotide sequence ID" value="NZ_VZRA01000002.1"/>
</dbReference>
<organism evidence="1 2">
    <name type="scientific">Oryzomonas sagensis</name>
    <dbReference type="NCBI Taxonomy" id="2603857"/>
    <lineage>
        <taxon>Bacteria</taxon>
        <taxon>Pseudomonadati</taxon>
        <taxon>Thermodesulfobacteriota</taxon>
        <taxon>Desulfuromonadia</taxon>
        <taxon>Geobacterales</taxon>
        <taxon>Geobacteraceae</taxon>
        <taxon>Oryzomonas</taxon>
    </lineage>
</organism>
<evidence type="ECO:0000313" key="2">
    <source>
        <dbReference type="Proteomes" id="UP000798046"/>
    </source>
</evidence>